<evidence type="ECO:0000256" key="1">
    <source>
        <dbReference type="SAM" id="MobiDB-lite"/>
    </source>
</evidence>
<accession>A0A8K0H392</accession>
<evidence type="ECO:0000313" key="2">
    <source>
        <dbReference type="EMBL" id="KAF3444991.1"/>
    </source>
</evidence>
<protein>
    <submittedName>
        <fullName evidence="2">Uncharacterized protein</fullName>
    </submittedName>
</protein>
<dbReference type="EMBL" id="VOIH02000006">
    <property type="protein sequence ID" value="KAF3444991.1"/>
    <property type="molecule type" value="Genomic_DNA"/>
</dbReference>
<gene>
    <name evidence="2" type="ORF">FNV43_RR14684</name>
</gene>
<dbReference type="PANTHER" id="PTHR48460:SF1">
    <property type="entry name" value="RWP-RK DOMAIN-CONTAINING PROTEIN"/>
    <property type="match status" value="1"/>
</dbReference>
<evidence type="ECO:0000313" key="3">
    <source>
        <dbReference type="Proteomes" id="UP000796880"/>
    </source>
</evidence>
<dbReference type="AlphaFoldDB" id="A0A8K0H392"/>
<dbReference type="PANTHER" id="PTHR48460">
    <property type="entry name" value="RWP-RK DOMAIN-CONTAINING PROTEIN"/>
    <property type="match status" value="1"/>
</dbReference>
<feature type="region of interest" description="Disordered" evidence="1">
    <location>
        <begin position="63"/>
        <end position="89"/>
    </location>
</feature>
<dbReference type="Proteomes" id="UP000796880">
    <property type="component" value="Unassembled WGS sequence"/>
</dbReference>
<dbReference type="OrthoDB" id="6270329at2759"/>
<name>A0A8K0H392_9ROSA</name>
<comment type="caution">
    <text evidence="2">The sequence shown here is derived from an EMBL/GenBank/DDBJ whole genome shotgun (WGS) entry which is preliminary data.</text>
</comment>
<organism evidence="2 3">
    <name type="scientific">Rhamnella rubrinervis</name>
    <dbReference type="NCBI Taxonomy" id="2594499"/>
    <lineage>
        <taxon>Eukaryota</taxon>
        <taxon>Viridiplantae</taxon>
        <taxon>Streptophyta</taxon>
        <taxon>Embryophyta</taxon>
        <taxon>Tracheophyta</taxon>
        <taxon>Spermatophyta</taxon>
        <taxon>Magnoliopsida</taxon>
        <taxon>eudicotyledons</taxon>
        <taxon>Gunneridae</taxon>
        <taxon>Pentapetalae</taxon>
        <taxon>rosids</taxon>
        <taxon>fabids</taxon>
        <taxon>Rosales</taxon>
        <taxon>Rhamnaceae</taxon>
        <taxon>rhamnoid group</taxon>
        <taxon>Rhamneae</taxon>
        <taxon>Rhamnella</taxon>
    </lineage>
</organism>
<sequence length="146" mass="15710">MLSTSLAKPVTSLDEFKYGFPTNGLSTVSNKWWGSSCPEGYEDICKDGAVSVEVAKQQSDVVADDGGSSVTVGKEQCESEEGTNIGPQGTGLLMAVRKRAVEEGRESLKLGVIRGYGANKLGRREKTLLVRIFKSSMSRQWINGSS</sequence>
<reference evidence="2" key="1">
    <citation type="submission" date="2020-03" db="EMBL/GenBank/DDBJ databases">
        <title>A high-quality chromosome-level genome assembly of a woody plant with both climbing and erect habits, Rhamnella rubrinervis.</title>
        <authorList>
            <person name="Lu Z."/>
            <person name="Yang Y."/>
            <person name="Zhu X."/>
            <person name="Sun Y."/>
        </authorList>
    </citation>
    <scope>NUCLEOTIDE SEQUENCE</scope>
    <source>
        <strain evidence="2">BYM</strain>
        <tissue evidence="2">Leaf</tissue>
    </source>
</reference>
<proteinExistence type="predicted"/>
<keyword evidence="3" id="KW-1185">Reference proteome</keyword>